<dbReference type="HOGENOM" id="CLU_2573585_0_0_1"/>
<proteinExistence type="predicted"/>
<reference evidence="3" key="1">
    <citation type="journal article" date="2014" name="Proc. Natl. Acad. Sci. U.S.A.">
        <title>Extensive sampling of basidiomycete genomes demonstrates inadequacy of the white-rot/brown-rot paradigm for wood decay fungi.</title>
        <authorList>
            <person name="Riley R."/>
            <person name="Salamov A.A."/>
            <person name="Brown D.W."/>
            <person name="Nagy L.G."/>
            <person name="Floudas D."/>
            <person name="Held B.W."/>
            <person name="Levasseur A."/>
            <person name="Lombard V."/>
            <person name="Morin E."/>
            <person name="Otillar R."/>
            <person name="Lindquist E.A."/>
            <person name="Sun H."/>
            <person name="LaButti K.M."/>
            <person name="Schmutz J."/>
            <person name="Jabbour D."/>
            <person name="Luo H."/>
            <person name="Baker S.E."/>
            <person name="Pisabarro A.G."/>
            <person name="Walton J.D."/>
            <person name="Blanchette R.A."/>
            <person name="Henrissat B."/>
            <person name="Martin F."/>
            <person name="Cullen D."/>
            <person name="Hibbett D.S."/>
            <person name="Grigoriev I.V."/>
        </authorList>
    </citation>
    <scope>NUCLEOTIDE SEQUENCE [LARGE SCALE GENOMIC DNA]</scope>
    <source>
        <strain evidence="3">FD-172 SS1</strain>
    </source>
</reference>
<protein>
    <submittedName>
        <fullName evidence="2">Uncharacterized protein</fullName>
    </submittedName>
</protein>
<feature type="region of interest" description="Disordered" evidence="1">
    <location>
        <begin position="1"/>
        <end position="81"/>
    </location>
</feature>
<gene>
    <name evidence="2" type="ORF">BOTBODRAFT_28833</name>
</gene>
<dbReference type="Proteomes" id="UP000027195">
    <property type="component" value="Unassembled WGS sequence"/>
</dbReference>
<organism evidence="2 3">
    <name type="scientific">Botryobasidium botryosum (strain FD-172 SS1)</name>
    <dbReference type="NCBI Taxonomy" id="930990"/>
    <lineage>
        <taxon>Eukaryota</taxon>
        <taxon>Fungi</taxon>
        <taxon>Dikarya</taxon>
        <taxon>Basidiomycota</taxon>
        <taxon>Agaricomycotina</taxon>
        <taxon>Agaricomycetes</taxon>
        <taxon>Cantharellales</taxon>
        <taxon>Botryobasidiaceae</taxon>
        <taxon>Botryobasidium</taxon>
    </lineage>
</organism>
<dbReference type="AlphaFoldDB" id="A0A067N2U3"/>
<evidence type="ECO:0000256" key="1">
    <source>
        <dbReference type="SAM" id="MobiDB-lite"/>
    </source>
</evidence>
<sequence length="81" mass="8502">MGKPLPSDSANSSGPSRVPSCSRVSAYTSTSATSSASSDFPETPTLPDVPNLFPNSPPPTVEYIRGERKSHPCSVLPRLPC</sequence>
<dbReference type="InParanoid" id="A0A067N2U3"/>
<feature type="compositionally biased region" description="Low complexity" evidence="1">
    <location>
        <begin position="25"/>
        <end position="38"/>
    </location>
</feature>
<name>A0A067N2U3_BOTB1</name>
<dbReference type="EMBL" id="KL198021">
    <property type="protein sequence ID" value="KDQ18452.1"/>
    <property type="molecule type" value="Genomic_DNA"/>
</dbReference>
<keyword evidence="3" id="KW-1185">Reference proteome</keyword>
<evidence type="ECO:0000313" key="2">
    <source>
        <dbReference type="EMBL" id="KDQ18452.1"/>
    </source>
</evidence>
<accession>A0A067N2U3</accession>
<evidence type="ECO:0000313" key="3">
    <source>
        <dbReference type="Proteomes" id="UP000027195"/>
    </source>
</evidence>